<dbReference type="EMBL" id="CAJNOO010003521">
    <property type="protein sequence ID" value="CAF1341367.1"/>
    <property type="molecule type" value="Genomic_DNA"/>
</dbReference>
<gene>
    <name evidence="3" type="ORF">RFH988_LOCUS31800</name>
</gene>
<dbReference type="GO" id="GO:0035332">
    <property type="term" value="P:positive regulation of hippo signaling"/>
    <property type="evidence" value="ECO:0007669"/>
    <property type="project" value="TreeGrafter"/>
</dbReference>
<dbReference type="AlphaFoldDB" id="A0A815GPR8"/>
<comment type="caution">
    <text evidence="3">The sequence shown here is derived from an EMBL/GenBank/DDBJ whole genome shotgun (WGS) entry which is preliminary data.</text>
</comment>
<dbReference type="Pfam" id="PF10148">
    <property type="entry name" value="SCHIP-1_C"/>
    <property type="match status" value="1"/>
</dbReference>
<keyword evidence="1" id="KW-0175">Coiled coil</keyword>
<dbReference type="PANTHER" id="PTHR13103">
    <property type="entry name" value="SCHWANNOMIN INTERACTING PROTEIN 1"/>
    <property type="match status" value="1"/>
</dbReference>
<organism evidence="3 4">
    <name type="scientific">Rotaria sordida</name>
    <dbReference type="NCBI Taxonomy" id="392033"/>
    <lineage>
        <taxon>Eukaryota</taxon>
        <taxon>Metazoa</taxon>
        <taxon>Spiralia</taxon>
        <taxon>Gnathifera</taxon>
        <taxon>Rotifera</taxon>
        <taxon>Eurotatoria</taxon>
        <taxon>Bdelloidea</taxon>
        <taxon>Philodinida</taxon>
        <taxon>Philodinidae</taxon>
        <taxon>Rotaria</taxon>
    </lineage>
</organism>
<name>A0A815GPR8_9BILA</name>
<dbReference type="PANTHER" id="PTHR13103:SF2">
    <property type="entry name" value="IQCJ-SCHIP1 READTHROUGH TRANSCRIPT PROTEIN-RELATED"/>
    <property type="match status" value="1"/>
</dbReference>
<sequence>MDLYLYYLYNKNIKFDSQLELKARDEIISNDSECENEDYIENKFFTTHQQGLNYEHNQTNKSIHETNSSTITHTNEDIFIKQQKLKEEAKVALVLGAKMARMQVEIERQLLQKKSPSFYDIIGLNTNGDKSLTIDLLKEMNIGQLQAIINDLYCRIEMNNNELVNLLIERDSLSMEQDSILVDIEDLTKRLEEHEINLSKQLPSNERSKYVYIVKNLEQDVPKKSIFQYLFRKTMFM</sequence>
<evidence type="ECO:0000256" key="1">
    <source>
        <dbReference type="ARBA" id="ARBA00023054"/>
    </source>
</evidence>
<dbReference type="Proteomes" id="UP000663882">
    <property type="component" value="Unassembled WGS sequence"/>
</dbReference>
<proteinExistence type="predicted"/>
<reference evidence="3" key="1">
    <citation type="submission" date="2021-02" db="EMBL/GenBank/DDBJ databases">
        <authorList>
            <person name="Nowell W R."/>
        </authorList>
    </citation>
    <scope>NUCLEOTIDE SEQUENCE</scope>
</reference>
<evidence type="ECO:0000313" key="4">
    <source>
        <dbReference type="Proteomes" id="UP000663882"/>
    </source>
</evidence>
<accession>A0A815GPR8</accession>
<dbReference type="InterPro" id="IPR015649">
    <property type="entry name" value="SCHIP_1_C"/>
</dbReference>
<protein>
    <recommendedName>
        <fullName evidence="2">Schwannomin interacting protein 1 C-terminal domain-containing protein</fullName>
    </recommendedName>
</protein>
<dbReference type="GO" id="GO:0005886">
    <property type="term" value="C:plasma membrane"/>
    <property type="evidence" value="ECO:0007669"/>
    <property type="project" value="TreeGrafter"/>
</dbReference>
<dbReference type="GO" id="GO:0030054">
    <property type="term" value="C:cell junction"/>
    <property type="evidence" value="ECO:0007669"/>
    <property type="project" value="TreeGrafter"/>
</dbReference>
<evidence type="ECO:0000259" key="2">
    <source>
        <dbReference type="Pfam" id="PF10148"/>
    </source>
</evidence>
<evidence type="ECO:0000313" key="3">
    <source>
        <dbReference type="EMBL" id="CAF1341367.1"/>
    </source>
</evidence>
<dbReference type="InterPro" id="IPR039045">
    <property type="entry name" value="SCHIP_1"/>
</dbReference>
<dbReference type="OrthoDB" id="6260144at2759"/>
<feature type="domain" description="Schwannomin interacting protein 1 C-terminal" evidence="2">
    <location>
        <begin position="53"/>
        <end position="201"/>
    </location>
</feature>